<organism evidence="1 2">
    <name type="scientific">Halocaridina rubra</name>
    <name type="common">Hawaiian red shrimp</name>
    <dbReference type="NCBI Taxonomy" id="373956"/>
    <lineage>
        <taxon>Eukaryota</taxon>
        <taxon>Metazoa</taxon>
        <taxon>Ecdysozoa</taxon>
        <taxon>Arthropoda</taxon>
        <taxon>Crustacea</taxon>
        <taxon>Multicrustacea</taxon>
        <taxon>Malacostraca</taxon>
        <taxon>Eumalacostraca</taxon>
        <taxon>Eucarida</taxon>
        <taxon>Decapoda</taxon>
        <taxon>Pleocyemata</taxon>
        <taxon>Caridea</taxon>
        <taxon>Atyoidea</taxon>
        <taxon>Atyidae</taxon>
        <taxon>Halocaridina</taxon>
    </lineage>
</organism>
<protein>
    <submittedName>
        <fullName evidence="1">Uncharacterized protein</fullName>
    </submittedName>
</protein>
<dbReference type="EMBL" id="JAXCGZ010017033">
    <property type="protein sequence ID" value="KAK7069075.1"/>
    <property type="molecule type" value="Genomic_DNA"/>
</dbReference>
<gene>
    <name evidence="1" type="ORF">SK128_018269</name>
</gene>
<dbReference type="Proteomes" id="UP001381693">
    <property type="component" value="Unassembled WGS sequence"/>
</dbReference>
<dbReference type="AlphaFoldDB" id="A0AAN8WMZ5"/>
<accession>A0AAN8WMZ5</accession>
<proteinExistence type="predicted"/>
<reference evidence="1 2" key="1">
    <citation type="submission" date="2023-11" db="EMBL/GenBank/DDBJ databases">
        <title>Halocaridina rubra genome assembly.</title>
        <authorList>
            <person name="Smith C."/>
        </authorList>
    </citation>
    <scope>NUCLEOTIDE SEQUENCE [LARGE SCALE GENOMIC DNA]</scope>
    <source>
        <strain evidence="1">EP-1</strain>
        <tissue evidence="1">Whole</tissue>
    </source>
</reference>
<evidence type="ECO:0000313" key="2">
    <source>
        <dbReference type="Proteomes" id="UP001381693"/>
    </source>
</evidence>
<sequence length="78" mass="8882">MVEEVTCPPHPTAMIFPPLEENIERLQEWLLQYFSSSTFNTMRLQLPSRRTGARETLLDLRTTRDLVAGGVLGSTTNF</sequence>
<comment type="caution">
    <text evidence="1">The sequence shown here is derived from an EMBL/GenBank/DDBJ whole genome shotgun (WGS) entry which is preliminary data.</text>
</comment>
<evidence type="ECO:0000313" key="1">
    <source>
        <dbReference type="EMBL" id="KAK7069075.1"/>
    </source>
</evidence>
<name>A0AAN8WMZ5_HALRR</name>
<keyword evidence="2" id="KW-1185">Reference proteome</keyword>